<evidence type="ECO:0000313" key="4">
    <source>
        <dbReference type="Proteomes" id="UP000031938"/>
    </source>
</evidence>
<dbReference type="Pfam" id="PF12945">
    <property type="entry name" value="PilZNR"/>
    <property type="match status" value="1"/>
</dbReference>
<evidence type="ECO:0000313" key="3">
    <source>
        <dbReference type="EMBL" id="KIL44219.1"/>
    </source>
</evidence>
<comment type="caution">
    <text evidence="3">The sequence shown here is derived from an EMBL/GenBank/DDBJ whole genome shotgun (WGS) entry which is preliminary data.</text>
</comment>
<dbReference type="OrthoDB" id="1951449at2"/>
<dbReference type="STRING" id="889306.KP78_31830"/>
<sequence length="215" mass="24689">MLKEGIVITLEPMHVNTDEKYKCRVIEVTDSKIFVDYPINVNTNRTVFLLKGMQLKASFTEDERAALLFETEVRGRKSGIIPTVALYYPGHDELIRIQRRQFVRVETAVDVAILKEQLSIRTVTDDISAGGIAFVMKEAAMFNKGDELEVVLVLPMKNGENNYIRTTGRFVRSWIRNSVHIGSIRFLELTGVERQLLLRFSFERQLQLKQKGLIL</sequence>
<organism evidence="3 4">
    <name type="scientific">Jeotgalibacillus soli</name>
    <dbReference type="NCBI Taxonomy" id="889306"/>
    <lineage>
        <taxon>Bacteria</taxon>
        <taxon>Bacillati</taxon>
        <taxon>Bacillota</taxon>
        <taxon>Bacilli</taxon>
        <taxon>Bacillales</taxon>
        <taxon>Caryophanaceae</taxon>
        <taxon>Jeotgalibacillus</taxon>
    </lineage>
</organism>
<dbReference type="InterPro" id="IPR009875">
    <property type="entry name" value="PilZ_domain"/>
</dbReference>
<evidence type="ECO:0000259" key="1">
    <source>
        <dbReference type="Pfam" id="PF07238"/>
    </source>
</evidence>
<dbReference type="Pfam" id="PF07238">
    <property type="entry name" value="PilZ"/>
    <property type="match status" value="1"/>
</dbReference>
<evidence type="ECO:0008006" key="5">
    <source>
        <dbReference type="Google" id="ProtNLM"/>
    </source>
</evidence>
<dbReference type="Gene3D" id="2.40.10.220">
    <property type="entry name" value="predicted glycosyltransferase like domains"/>
    <property type="match status" value="1"/>
</dbReference>
<accession>A0A0C2RR39</accession>
<feature type="domain" description="PilZ" evidence="1">
    <location>
        <begin position="98"/>
        <end position="202"/>
    </location>
</feature>
<dbReference type="InterPro" id="IPR009926">
    <property type="entry name" value="T3SS_YcgR_PilZN"/>
</dbReference>
<keyword evidence="4" id="KW-1185">Reference proteome</keyword>
<protein>
    <recommendedName>
        <fullName evidence="5">Pilus assembly protein PilZ</fullName>
    </recommendedName>
</protein>
<name>A0A0C2RR39_9BACL</name>
<dbReference type="GO" id="GO:0035438">
    <property type="term" value="F:cyclic-di-GMP binding"/>
    <property type="evidence" value="ECO:0007669"/>
    <property type="project" value="InterPro"/>
</dbReference>
<feature type="domain" description="Type III secretion system flagellar brake protein YcgR PilZN" evidence="2">
    <location>
        <begin position="8"/>
        <end position="89"/>
    </location>
</feature>
<dbReference type="SUPFAM" id="SSF141371">
    <property type="entry name" value="PilZ domain-like"/>
    <property type="match status" value="1"/>
</dbReference>
<evidence type="ECO:0000259" key="2">
    <source>
        <dbReference type="Pfam" id="PF12945"/>
    </source>
</evidence>
<dbReference type="RefSeq" id="WP_041090125.1">
    <property type="nucleotide sequence ID" value="NZ_JXRP01000019.1"/>
</dbReference>
<dbReference type="AlphaFoldDB" id="A0A0C2RR39"/>
<proteinExistence type="predicted"/>
<dbReference type="PATRIC" id="fig|889306.3.peg.3197"/>
<dbReference type="EMBL" id="JXRP01000019">
    <property type="protein sequence ID" value="KIL44219.1"/>
    <property type="molecule type" value="Genomic_DNA"/>
</dbReference>
<dbReference type="Proteomes" id="UP000031938">
    <property type="component" value="Unassembled WGS sequence"/>
</dbReference>
<gene>
    <name evidence="3" type="ORF">KP78_31830</name>
</gene>
<reference evidence="3 4" key="1">
    <citation type="submission" date="2015-01" db="EMBL/GenBank/DDBJ databases">
        <title>Genome sequencing of Jeotgalibacillus soli.</title>
        <authorList>
            <person name="Goh K.M."/>
            <person name="Chan K.-G."/>
            <person name="Yaakop A.S."/>
            <person name="Ee R."/>
            <person name="Gan H.M."/>
            <person name="Chan C.S."/>
        </authorList>
    </citation>
    <scope>NUCLEOTIDE SEQUENCE [LARGE SCALE GENOMIC DNA]</scope>
    <source>
        <strain evidence="3 4">P9</strain>
    </source>
</reference>